<keyword evidence="1" id="KW-0479">Metal-binding</keyword>
<evidence type="ECO:0000256" key="3">
    <source>
        <dbReference type="ARBA" id="ARBA00022833"/>
    </source>
</evidence>
<proteinExistence type="predicted"/>
<dbReference type="AlphaFoldDB" id="A0A9Q8ZA40"/>
<dbReference type="PANTHER" id="PTHR47094:SF1">
    <property type="entry name" value="RING-TYPE E3 UBIQUITIN TRANSFERASE"/>
    <property type="match status" value="1"/>
</dbReference>
<dbReference type="GO" id="GO:0006511">
    <property type="term" value="P:ubiquitin-dependent protein catabolic process"/>
    <property type="evidence" value="ECO:0007669"/>
    <property type="project" value="TreeGrafter"/>
</dbReference>
<evidence type="ECO:0000256" key="2">
    <source>
        <dbReference type="ARBA" id="ARBA00022771"/>
    </source>
</evidence>
<name>A0A9Q8ZA40_CURCL</name>
<dbReference type="OrthoDB" id="6270329at2759"/>
<evidence type="ECO:0000259" key="6">
    <source>
        <dbReference type="PROSITE" id="PS50089"/>
    </source>
</evidence>
<dbReference type="GO" id="GO:0032183">
    <property type="term" value="F:SUMO binding"/>
    <property type="evidence" value="ECO:0007669"/>
    <property type="project" value="TreeGrafter"/>
</dbReference>
<organism evidence="7 8">
    <name type="scientific">Curvularia clavata</name>
    <dbReference type="NCBI Taxonomy" id="95742"/>
    <lineage>
        <taxon>Eukaryota</taxon>
        <taxon>Fungi</taxon>
        <taxon>Dikarya</taxon>
        <taxon>Ascomycota</taxon>
        <taxon>Pezizomycotina</taxon>
        <taxon>Dothideomycetes</taxon>
        <taxon>Pleosporomycetidae</taxon>
        <taxon>Pleosporales</taxon>
        <taxon>Pleosporineae</taxon>
        <taxon>Pleosporaceae</taxon>
        <taxon>Curvularia</taxon>
    </lineage>
</organism>
<evidence type="ECO:0000256" key="1">
    <source>
        <dbReference type="ARBA" id="ARBA00022723"/>
    </source>
</evidence>
<dbReference type="PROSITE" id="PS50089">
    <property type="entry name" value="ZF_RING_2"/>
    <property type="match status" value="1"/>
</dbReference>
<dbReference type="SMART" id="SM00184">
    <property type="entry name" value="RING"/>
    <property type="match status" value="1"/>
</dbReference>
<feature type="region of interest" description="Disordered" evidence="5">
    <location>
        <begin position="280"/>
        <end position="304"/>
    </location>
</feature>
<dbReference type="InterPro" id="IPR017907">
    <property type="entry name" value="Znf_RING_CS"/>
</dbReference>
<dbReference type="EMBL" id="CP089277">
    <property type="protein sequence ID" value="USP78362.1"/>
    <property type="molecule type" value="Genomic_DNA"/>
</dbReference>
<feature type="compositionally biased region" description="Polar residues" evidence="5">
    <location>
        <begin position="13"/>
        <end position="23"/>
    </location>
</feature>
<dbReference type="GO" id="GO:0061630">
    <property type="term" value="F:ubiquitin protein ligase activity"/>
    <property type="evidence" value="ECO:0007669"/>
    <property type="project" value="InterPro"/>
</dbReference>
<feature type="compositionally biased region" description="Polar residues" evidence="5">
    <location>
        <begin position="179"/>
        <end position="188"/>
    </location>
</feature>
<dbReference type="GO" id="GO:0140082">
    <property type="term" value="F:SUMO-ubiquitin ligase activity"/>
    <property type="evidence" value="ECO:0007669"/>
    <property type="project" value="TreeGrafter"/>
</dbReference>
<dbReference type="PANTHER" id="PTHR47094">
    <property type="entry name" value="ELFLESS, ISOFORM B"/>
    <property type="match status" value="1"/>
</dbReference>
<protein>
    <recommendedName>
        <fullName evidence="6">RING-type domain-containing protein</fullName>
    </recommendedName>
</protein>
<evidence type="ECO:0000313" key="8">
    <source>
        <dbReference type="Proteomes" id="UP001056012"/>
    </source>
</evidence>
<feature type="compositionally biased region" description="Low complexity" evidence="5">
    <location>
        <begin position="293"/>
        <end position="304"/>
    </location>
</feature>
<dbReference type="GO" id="GO:0008270">
    <property type="term" value="F:zinc ion binding"/>
    <property type="evidence" value="ECO:0007669"/>
    <property type="project" value="UniProtKB-KW"/>
</dbReference>
<feature type="compositionally biased region" description="Polar residues" evidence="5">
    <location>
        <begin position="106"/>
        <end position="116"/>
    </location>
</feature>
<dbReference type="InterPro" id="IPR049627">
    <property type="entry name" value="SLX8"/>
</dbReference>
<feature type="region of interest" description="Disordered" evidence="5">
    <location>
        <begin position="1"/>
        <end position="68"/>
    </location>
</feature>
<evidence type="ECO:0000313" key="7">
    <source>
        <dbReference type="EMBL" id="USP78362.1"/>
    </source>
</evidence>
<dbReference type="InterPro" id="IPR013083">
    <property type="entry name" value="Znf_RING/FYVE/PHD"/>
</dbReference>
<sequence>MSADYAQLDDGNDITSPPHSSNPPGDLTPDSPTSPCLFGPYSFFESANAATPADRQPEDLYPAPLPFSTGFFEQILNPAGLDHGRYSPFDWRPDRPLEPDMPPSTRAHTQDSQSSQRPDRLANGYVDLTSAPDSPPRTRKRESPTPGPSAKRRKREDGTANGVEQQSAKPATAEEVDLTGNSSVQQAQEKQREDVVKPQAGPDETFTTFNSFNCVICMDNPTDLTATACGHLFCHTCLMEALIAGENRTGPHETKRSQCPVCRKTLSRNKPSDVIPLLLKKGLSTQPRKKKAAAPAVTTAPKVS</sequence>
<dbReference type="SUPFAM" id="SSF57850">
    <property type="entry name" value="RING/U-box"/>
    <property type="match status" value="1"/>
</dbReference>
<dbReference type="GO" id="GO:0033768">
    <property type="term" value="C:SUMO-targeted ubiquitin ligase complex"/>
    <property type="evidence" value="ECO:0007669"/>
    <property type="project" value="TreeGrafter"/>
</dbReference>
<gene>
    <name evidence="7" type="ORF">yc1106_05636</name>
</gene>
<dbReference type="InterPro" id="IPR001841">
    <property type="entry name" value="Znf_RING"/>
</dbReference>
<dbReference type="Gene3D" id="3.30.40.10">
    <property type="entry name" value="Zinc/RING finger domain, C3HC4 (zinc finger)"/>
    <property type="match status" value="1"/>
</dbReference>
<reference evidence="7" key="1">
    <citation type="submission" date="2021-12" db="EMBL/GenBank/DDBJ databases">
        <title>Curvularia clavata genome.</title>
        <authorList>
            <person name="Cao Y."/>
        </authorList>
    </citation>
    <scope>NUCLEOTIDE SEQUENCE</scope>
    <source>
        <strain evidence="7">Yc1106</strain>
    </source>
</reference>
<feature type="domain" description="RING-type" evidence="6">
    <location>
        <begin position="214"/>
        <end position="263"/>
    </location>
</feature>
<keyword evidence="3" id="KW-0862">Zinc</keyword>
<accession>A0A9Q8ZA40</accession>
<keyword evidence="8" id="KW-1185">Reference proteome</keyword>
<evidence type="ECO:0000256" key="5">
    <source>
        <dbReference type="SAM" id="MobiDB-lite"/>
    </source>
</evidence>
<evidence type="ECO:0000256" key="4">
    <source>
        <dbReference type="PROSITE-ProRule" id="PRU00175"/>
    </source>
</evidence>
<dbReference type="PROSITE" id="PS00518">
    <property type="entry name" value="ZF_RING_1"/>
    <property type="match status" value="1"/>
</dbReference>
<dbReference type="Proteomes" id="UP001056012">
    <property type="component" value="Chromosome 4"/>
</dbReference>
<keyword evidence="2 4" id="KW-0863">Zinc-finger</keyword>
<dbReference type="VEuPathDB" id="FungiDB:yc1106_05636"/>
<feature type="region of interest" description="Disordered" evidence="5">
    <location>
        <begin position="87"/>
        <end position="203"/>
    </location>
</feature>
<dbReference type="Pfam" id="PF13920">
    <property type="entry name" value="zf-C3HC4_3"/>
    <property type="match status" value="1"/>
</dbReference>